<evidence type="ECO:0000256" key="3">
    <source>
        <dbReference type="ARBA" id="ARBA00022694"/>
    </source>
</evidence>
<dbReference type="SMART" id="SM00471">
    <property type="entry name" value="HDc"/>
    <property type="match status" value="1"/>
</dbReference>
<protein>
    <recommendedName>
        <fullName evidence="12">HD/PDEase domain-containing protein</fullName>
    </recommendedName>
</protein>
<keyword evidence="3" id="KW-0819">tRNA processing</keyword>
<keyword evidence="4" id="KW-0548">Nucleotidyltransferase</keyword>
<dbReference type="Proteomes" id="UP000176593">
    <property type="component" value="Unassembled WGS sequence"/>
</dbReference>
<comment type="cofactor">
    <cofactor evidence="1">
        <name>Mg(2+)</name>
        <dbReference type="ChEBI" id="CHEBI:18420"/>
    </cofactor>
</comment>
<evidence type="ECO:0000256" key="7">
    <source>
        <dbReference type="ARBA" id="ARBA00022800"/>
    </source>
</evidence>
<dbReference type="GO" id="GO:0046872">
    <property type="term" value="F:metal ion binding"/>
    <property type="evidence" value="ECO:0007669"/>
    <property type="project" value="UniProtKB-KW"/>
</dbReference>
<evidence type="ECO:0000313" key="14">
    <source>
        <dbReference type="Proteomes" id="UP000176593"/>
    </source>
</evidence>
<evidence type="ECO:0000313" key="13">
    <source>
        <dbReference type="EMBL" id="OGL86388.1"/>
    </source>
</evidence>
<dbReference type="AlphaFoldDB" id="A0A1F7V8I2"/>
<dbReference type="PANTHER" id="PTHR47545">
    <property type="entry name" value="MULTIFUNCTIONAL CCA PROTEIN"/>
    <property type="match status" value="1"/>
</dbReference>
<evidence type="ECO:0000256" key="11">
    <source>
        <dbReference type="RuleBase" id="RU003953"/>
    </source>
</evidence>
<comment type="similarity">
    <text evidence="11">Belongs to the tRNA nucleotidyltransferase/poly(A) polymerase family.</text>
</comment>
<evidence type="ECO:0000256" key="4">
    <source>
        <dbReference type="ARBA" id="ARBA00022695"/>
    </source>
</evidence>
<dbReference type="SUPFAM" id="SSF81891">
    <property type="entry name" value="Poly A polymerase C-terminal region-like"/>
    <property type="match status" value="1"/>
</dbReference>
<evidence type="ECO:0000256" key="6">
    <source>
        <dbReference type="ARBA" id="ARBA00022741"/>
    </source>
</evidence>
<evidence type="ECO:0000259" key="12">
    <source>
        <dbReference type="SMART" id="SM00471"/>
    </source>
</evidence>
<evidence type="ECO:0000256" key="8">
    <source>
        <dbReference type="ARBA" id="ARBA00022840"/>
    </source>
</evidence>
<dbReference type="InterPro" id="IPR006674">
    <property type="entry name" value="HD_domain"/>
</dbReference>
<evidence type="ECO:0000256" key="1">
    <source>
        <dbReference type="ARBA" id="ARBA00001946"/>
    </source>
</evidence>
<keyword evidence="9" id="KW-0460">Magnesium</keyword>
<dbReference type="GO" id="GO:0016779">
    <property type="term" value="F:nucleotidyltransferase activity"/>
    <property type="evidence" value="ECO:0007669"/>
    <property type="project" value="UniProtKB-KW"/>
</dbReference>
<dbReference type="PANTHER" id="PTHR47545:SF1">
    <property type="entry name" value="MULTIFUNCTIONAL CCA PROTEIN"/>
    <property type="match status" value="1"/>
</dbReference>
<keyword evidence="6" id="KW-0547">Nucleotide-binding</keyword>
<dbReference type="SUPFAM" id="SSF81301">
    <property type="entry name" value="Nucleotidyltransferase"/>
    <property type="match status" value="1"/>
</dbReference>
<dbReference type="GO" id="GO:0042245">
    <property type="term" value="P:RNA repair"/>
    <property type="evidence" value="ECO:0007669"/>
    <property type="project" value="UniProtKB-KW"/>
</dbReference>
<dbReference type="InterPro" id="IPR032828">
    <property type="entry name" value="PolyA_RNA-bd"/>
</dbReference>
<dbReference type="GO" id="GO:0008033">
    <property type="term" value="P:tRNA processing"/>
    <property type="evidence" value="ECO:0007669"/>
    <property type="project" value="UniProtKB-KW"/>
</dbReference>
<dbReference type="EMBL" id="MGEQ01000010">
    <property type="protein sequence ID" value="OGL86388.1"/>
    <property type="molecule type" value="Genomic_DNA"/>
</dbReference>
<dbReference type="Pfam" id="PF01743">
    <property type="entry name" value="PolyA_pol"/>
    <property type="match status" value="1"/>
</dbReference>
<dbReference type="GO" id="GO:0005524">
    <property type="term" value="F:ATP binding"/>
    <property type="evidence" value="ECO:0007669"/>
    <property type="project" value="UniProtKB-KW"/>
</dbReference>
<keyword evidence="5" id="KW-0479">Metal-binding</keyword>
<evidence type="ECO:0000256" key="9">
    <source>
        <dbReference type="ARBA" id="ARBA00022842"/>
    </source>
</evidence>
<keyword evidence="7" id="KW-0692">RNA repair</keyword>
<dbReference type="InterPro" id="IPR050124">
    <property type="entry name" value="tRNA_CCA-adding_enzyme"/>
</dbReference>
<keyword evidence="2 11" id="KW-0808">Transferase</keyword>
<proteinExistence type="inferred from homology"/>
<evidence type="ECO:0000256" key="10">
    <source>
        <dbReference type="ARBA" id="ARBA00022884"/>
    </source>
</evidence>
<evidence type="ECO:0000256" key="5">
    <source>
        <dbReference type="ARBA" id="ARBA00022723"/>
    </source>
</evidence>
<dbReference type="CDD" id="cd00077">
    <property type="entry name" value="HDc"/>
    <property type="match status" value="1"/>
</dbReference>
<comment type="caution">
    <text evidence="13">The sequence shown here is derived from an EMBL/GenBank/DDBJ whole genome shotgun (WGS) entry which is preliminary data.</text>
</comment>
<dbReference type="CDD" id="cd05398">
    <property type="entry name" value="NT_ClassII-CCAase"/>
    <property type="match status" value="1"/>
</dbReference>
<feature type="domain" description="HD/PDEase" evidence="12">
    <location>
        <begin position="245"/>
        <end position="475"/>
    </location>
</feature>
<dbReference type="NCBIfam" id="TIGR00277">
    <property type="entry name" value="HDIG"/>
    <property type="match status" value="1"/>
</dbReference>
<reference evidence="13 14" key="1">
    <citation type="journal article" date="2016" name="Nat. Commun.">
        <title>Thousands of microbial genomes shed light on interconnected biogeochemical processes in an aquifer system.</title>
        <authorList>
            <person name="Anantharaman K."/>
            <person name="Brown C.T."/>
            <person name="Hug L.A."/>
            <person name="Sharon I."/>
            <person name="Castelle C.J."/>
            <person name="Probst A.J."/>
            <person name="Thomas B.C."/>
            <person name="Singh A."/>
            <person name="Wilkins M.J."/>
            <person name="Karaoz U."/>
            <person name="Brodie E.L."/>
            <person name="Williams K.H."/>
            <person name="Hubbard S.S."/>
            <person name="Banfield J.F."/>
        </authorList>
    </citation>
    <scope>NUCLEOTIDE SEQUENCE [LARGE SCALE GENOMIC DNA]</scope>
</reference>
<dbReference type="InterPro" id="IPR006675">
    <property type="entry name" value="HDIG_dom"/>
</dbReference>
<dbReference type="GO" id="GO:0003723">
    <property type="term" value="F:RNA binding"/>
    <property type="evidence" value="ECO:0007669"/>
    <property type="project" value="UniProtKB-KW"/>
</dbReference>
<dbReference type="InterPro" id="IPR003607">
    <property type="entry name" value="HD/PDEase_dom"/>
</dbReference>
<dbReference type="InterPro" id="IPR002646">
    <property type="entry name" value="PolA_pol_head_dom"/>
</dbReference>
<dbReference type="Pfam" id="PF12627">
    <property type="entry name" value="PolyA_pol_RNAbd"/>
    <property type="match status" value="1"/>
</dbReference>
<accession>A0A1F7V8I2</accession>
<dbReference type="Gene3D" id="1.10.3090.10">
    <property type="entry name" value="cca-adding enzyme, domain 2"/>
    <property type="match status" value="1"/>
</dbReference>
<gene>
    <name evidence="13" type="ORF">A3I41_02025</name>
</gene>
<dbReference type="Pfam" id="PF01966">
    <property type="entry name" value="HD"/>
    <property type="match status" value="1"/>
</dbReference>
<keyword evidence="10 11" id="KW-0694">RNA-binding</keyword>
<dbReference type="Gene3D" id="3.30.460.10">
    <property type="entry name" value="Beta Polymerase, domain 2"/>
    <property type="match status" value="1"/>
</dbReference>
<dbReference type="InterPro" id="IPR043519">
    <property type="entry name" value="NT_sf"/>
</dbReference>
<sequence length="484" mass="54526">MFERVCKIAEAVKAAGGRALLVGGSVRDEVLGLPSKDFDLEVYGVKPDDLEKLVHKFGKVDSVGKAFGILKITDGDMDIDVSIPRRDSKVHEGHKGFQVDTDPKMSIKEAGQRRDFTFNALSKDPLTGEIFDPFNGVEDLRTRTLRVTDPELFKDDPLRVMRGAQFIGRFGMKPDDASMQLFREMVPSLRELPKERMGEEWNKLLLKSERPSLGLQSLMDMGVIEALYPELNAMSGTPQEFEWHPEGDVWVHTLMVVDAAKEVCKHEKLGKEDAQVVMMAALCHDLGKPETTEFKEGRTRAHGHEPAGEGPTKVFLKKLGAPKELEQKVVALVKEHLWPGTMYRQFLKGEEVSGGAFRRLAKRIWPATIAELTYVAESDNQGRGPFTIAPNKDQFKLPEPYKAGKWVREEARKLGVEKEMPKPILLGRDLIKLGFKAGREFWEPINLSERLRDEKNMTHEDVVELIKGSVTIDEAKERMLQALA</sequence>
<evidence type="ECO:0000256" key="2">
    <source>
        <dbReference type="ARBA" id="ARBA00022679"/>
    </source>
</evidence>
<organism evidence="13 14">
    <name type="scientific">Candidatus Uhrbacteria bacterium RIFCSPLOWO2_02_FULL_48_18</name>
    <dbReference type="NCBI Taxonomy" id="1802408"/>
    <lineage>
        <taxon>Bacteria</taxon>
        <taxon>Candidatus Uhriibacteriota</taxon>
    </lineage>
</organism>
<keyword evidence="8" id="KW-0067">ATP-binding</keyword>
<name>A0A1F7V8I2_9BACT</name>